<name>A0ABN8FXE6_9BACL</name>
<dbReference type="InterPro" id="IPR006045">
    <property type="entry name" value="Cupin_1"/>
</dbReference>
<dbReference type="InterPro" id="IPR011051">
    <property type="entry name" value="RmlC_Cupin_sf"/>
</dbReference>
<organism evidence="2 3">
    <name type="scientific">Paenibacillus auburnensis</name>
    <dbReference type="NCBI Taxonomy" id="2905649"/>
    <lineage>
        <taxon>Bacteria</taxon>
        <taxon>Bacillati</taxon>
        <taxon>Bacillota</taxon>
        <taxon>Bacilli</taxon>
        <taxon>Bacillales</taxon>
        <taxon>Paenibacillaceae</taxon>
        <taxon>Paenibacillus</taxon>
    </lineage>
</organism>
<evidence type="ECO:0000313" key="2">
    <source>
        <dbReference type="EMBL" id="CAH1190477.1"/>
    </source>
</evidence>
<protein>
    <recommendedName>
        <fullName evidence="1">Cupin type-1 domain-containing protein</fullName>
    </recommendedName>
</protein>
<reference evidence="2" key="1">
    <citation type="submission" date="2022-01" db="EMBL/GenBank/DDBJ databases">
        <authorList>
            <person name="Criscuolo A."/>
        </authorList>
    </citation>
    <scope>NUCLEOTIDE SEQUENCE</scope>
    <source>
        <strain evidence="2">CIP111892</strain>
    </source>
</reference>
<dbReference type="Proteomes" id="UP000838324">
    <property type="component" value="Unassembled WGS sequence"/>
</dbReference>
<comment type="caution">
    <text evidence="2">The sequence shown here is derived from an EMBL/GenBank/DDBJ whole genome shotgun (WGS) entry which is preliminary data.</text>
</comment>
<dbReference type="EMBL" id="CAKMMG010000001">
    <property type="protein sequence ID" value="CAH1190477.1"/>
    <property type="molecule type" value="Genomic_DNA"/>
</dbReference>
<dbReference type="CDD" id="cd20306">
    <property type="entry name" value="cupin_OxDC-like"/>
    <property type="match status" value="1"/>
</dbReference>
<dbReference type="SUPFAM" id="SSF51182">
    <property type="entry name" value="RmlC-like cupins"/>
    <property type="match status" value="1"/>
</dbReference>
<dbReference type="PANTHER" id="PTHR31238">
    <property type="entry name" value="GERMIN-LIKE PROTEIN SUBFAMILY 3 MEMBER 3"/>
    <property type="match status" value="1"/>
</dbReference>
<gene>
    <name evidence="2" type="ORF">PAECIP111892_00206</name>
</gene>
<keyword evidence="3" id="KW-1185">Reference proteome</keyword>
<accession>A0ABN8FXE6</accession>
<dbReference type="Pfam" id="PF00190">
    <property type="entry name" value="Cupin_1"/>
    <property type="match status" value="1"/>
</dbReference>
<evidence type="ECO:0000259" key="1">
    <source>
        <dbReference type="SMART" id="SM00835"/>
    </source>
</evidence>
<evidence type="ECO:0000313" key="3">
    <source>
        <dbReference type="Proteomes" id="UP000838324"/>
    </source>
</evidence>
<proteinExistence type="predicted"/>
<dbReference type="SMART" id="SM00835">
    <property type="entry name" value="Cupin_1"/>
    <property type="match status" value="1"/>
</dbReference>
<dbReference type="InterPro" id="IPR014710">
    <property type="entry name" value="RmlC-like_jellyroll"/>
</dbReference>
<sequence length="288" mass="31488">MTLNMDYTSPNTQFTFDLNCSTLFKKDDCNYINVMGIKELNTLDNTSLLDIFLSKSNVVEPHYHQNAAELVYCISGEAVVSLINPFTGELLHFTITPGQVANVPQGWWHYEVATVDCTHLLAIFNAPTPQVILGSDILSKTPARVLAHTYCLNEAMLKETLAPLKPMTFIGPPADCCEPSKAAAENVKGAIIAPANLAPVNMAPVNMAPVNMAPVNMAPVNMAPVNMAPAMATANMSPYMYQPAPQSFGYQPTSVHGYYGQPYVQQTYRQQPYAQDYPAYPSAGIENE</sequence>
<dbReference type="Gene3D" id="2.60.120.10">
    <property type="entry name" value="Jelly Rolls"/>
    <property type="match status" value="1"/>
</dbReference>
<feature type="domain" description="Cupin type-1" evidence="1">
    <location>
        <begin position="21"/>
        <end position="158"/>
    </location>
</feature>